<evidence type="ECO:0000313" key="2">
    <source>
        <dbReference type="Proteomes" id="UP001241169"/>
    </source>
</evidence>
<dbReference type="EMBL" id="MOPA01000006">
    <property type="protein sequence ID" value="KAK1538195.1"/>
    <property type="molecule type" value="Genomic_DNA"/>
</dbReference>
<name>A0ABQ9SJY0_9PEZI</name>
<reference evidence="1 2" key="1">
    <citation type="submission" date="2016-10" db="EMBL/GenBank/DDBJ databases">
        <title>The genome sequence of Colletotrichum fioriniae PJ7.</title>
        <authorList>
            <person name="Baroncelli R."/>
        </authorList>
    </citation>
    <scope>NUCLEOTIDE SEQUENCE [LARGE SCALE GENOMIC DNA]</scope>
    <source>
        <strain evidence="1 2">IMI 384185</strain>
    </source>
</reference>
<sequence length="195" mass="21614">MHQRDGDFWSRTGAILQKRGRPGRVLERDYGGQALSPFRLNSQGKSLCPCLMSGKENLEGADVSVVDLRRESEKENDLEERLLGPPQCPICSNFSLPVKPSCSYLLGNSSNFFFSSDSRTSHHLSPVFFFLAQCCGFRKIFLIFGNFITLLSLTWKAPTPQSLTAETYATKPCNAAIPLSPKASRTSRAVTIETT</sequence>
<protein>
    <submittedName>
        <fullName evidence="1">Uncharacterized protein</fullName>
    </submittedName>
</protein>
<dbReference type="Proteomes" id="UP001241169">
    <property type="component" value="Unassembled WGS sequence"/>
</dbReference>
<organism evidence="1 2">
    <name type="scientific">Colletotrichum paranaense</name>
    <dbReference type="NCBI Taxonomy" id="1914294"/>
    <lineage>
        <taxon>Eukaryota</taxon>
        <taxon>Fungi</taxon>
        <taxon>Dikarya</taxon>
        <taxon>Ascomycota</taxon>
        <taxon>Pezizomycotina</taxon>
        <taxon>Sordariomycetes</taxon>
        <taxon>Hypocreomycetidae</taxon>
        <taxon>Glomerellales</taxon>
        <taxon>Glomerellaceae</taxon>
        <taxon>Colletotrichum</taxon>
        <taxon>Colletotrichum acutatum species complex</taxon>
    </lineage>
</organism>
<comment type="caution">
    <text evidence="1">The sequence shown here is derived from an EMBL/GenBank/DDBJ whole genome shotgun (WGS) entry which is preliminary data.</text>
</comment>
<accession>A0ABQ9SJY0</accession>
<gene>
    <name evidence="1" type="ORF">CPAR01_08308</name>
</gene>
<proteinExistence type="predicted"/>
<keyword evidence="2" id="KW-1185">Reference proteome</keyword>
<evidence type="ECO:0000313" key="1">
    <source>
        <dbReference type="EMBL" id="KAK1538195.1"/>
    </source>
</evidence>
<dbReference type="RefSeq" id="XP_060348946.1">
    <property type="nucleotide sequence ID" value="XM_060492576.1"/>
</dbReference>
<dbReference type="GeneID" id="85376475"/>